<feature type="domain" description="IrrE N-terminal-like" evidence="2">
    <location>
        <begin position="58"/>
        <end position="136"/>
    </location>
</feature>
<evidence type="ECO:0000259" key="2">
    <source>
        <dbReference type="Pfam" id="PF06114"/>
    </source>
</evidence>
<evidence type="ECO:0000313" key="4">
    <source>
        <dbReference type="Proteomes" id="UP001165041"/>
    </source>
</evidence>
<name>A0A9W6QFH4_9ACTN</name>
<dbReference type="Gene3D" id="1.10.10.2910">
    <property type="match status" value="1"/>
</dbReference>
<gene>
    <name evidence="3" type="ORF">Kpho02_77570</name>
</gene>
<dbReference type="RefSeq" id="WP_285740982.1">
    <property type="nucleotide sequence ID" value="NZ_BSSA01000067.1"/>
</dbReference>
<protein>
    <recommendedName>
        <fullName evidence="2">IrrE N-terminal-like domain-containing protein</fullName>
    </recommendedName>
</protein>
<dbReference type="Pfam" id="PF06114">
    <property type="entry name" value="Peptidase_M78"/>
    <property type="match status" value="1"/>
</dbReference>
<reference evidence="3" key="1">
    <citation type="submission" date="2023-02" db="EMBL/GenBank/DDBJ databases">
        <title>Kitasatospora phosalacinea NBRC 14627.</title>
        <authorList>
            <person name="Ichikawa N."/>
            <person name="Sato H."/>
            <person name="Tonouchi N."/>
        </authorList>
    </citation>
    <scope>NUCLEOTIDE SEQUENCE</scope>
    <source>
        <strain evidence="3">NBRC 14627</strain>
    </source>
</reference>
<dbReference type="InterPro" id="IPR010359">
    <property type="entry name" value="IrrE_HExxH"/>
</dbReference>
<sequence length="306" mass="32807">MNWDVAHRVAGIAANQAHRDLAVDREGYVHVFAALRAAGLIGMAQPMPRLFGLYMDENDGGPAVLLNAGLDVITQRHTAAHELGHHLLGHRSAADDNLDHSARWGDRSWPEHEKVAEAFAAWFLMPRPAVLQAVEQVTGGGGLRRPEHAYLVARVLGTSYAGTVRQLSRLRLLTRDQGNQWLGIAPAALKSSLCGGRPVPGGSHVHAIDLPSDGRRFYVDTGDLLVLQVPGARFGESAPELVAWGAGWSASEGDAAPYDPQQILQVTEDLDSSTAVSVSVPGNDDPLGLTLVRQSPRTGSDDVWQA</sequence>
<evidence type="ECO:0000256" key="1">
    <source>
        <dbReference type="SAM" id="MobiDB-lite"/>
    </source>
</evidence>
<accession>A0A9W6QFH4</accession>
<dbReference type="PANTHER" id="PTHR43236">
    <property type="entry name" value="ANTITOXIN HIGA1"/>
    <property type="match status" value="1"/>
</dbReference>
<dbReference type="Proteomes" id="UP001165041">
    <property type="component" value="Unassembled WGS sequence"/>
</dbReference>
<evidence type="ECO:0000313" key="3">
    <source>
        <dbReference type="EMBL" id="GLW75460.1"/>
    </source>
</evidence>
<organism evidence="3 4">
    <name type="scientific">Kitasatospora phosalacinea</name>
    <dbReference type="NCBI Taxonomy" id="2065"/>
    <lineage>
        <taxon>Bacteria</taxon>
        <taxon>Bacillati</taxon>
        <taxon>Actinomycetota</taxon>
        <taxon>Actinomycetes</taxon>
        <taxon>Kitasatosporales</taxon>
        <taxon>Streptomycetaceae</taxon>
        <taxon>Kitasatospora</taxon>
    </lineage>
</organism>
<dbReference type="EMBL" id="BSSA01000067">
    <property type="protein sequence ID" value="GLW75460.1"/>
    <property type="molecule type" value="Genomic_DNA"/>
</dbReference>
<dbReference type="AlphaFoldDB" id="A0A9W6QFH4"/>
<dbReference type="PANTHER" id="PTHR43236:SF1">
    <property type="entry name" value="BLL7220 PROTEIN"/>
    <property type="match status" value="1"/>
</dbReference>
<feature type="region of interest" description="Disordered" evidence="1">
    <location>
        <begin position="274"/>
        <end position="306"/>
    </location>
</feature>
<comment type="caution">
    <text evidence="3">The sequence shown here is derived from an EMBL/GenBank/DDBJ whole genome shotgun (WGS) entry which is preliminary data.</text>
</comment>
<dbReference type="InterPro" id="IPR052345">
    <property type="entry name" value="Rad_response_metalloprotease"/>
</dbReference>
<proteinExistence type="predicted"/>